<dbReference type="GO" id="GO:0005524">
    <property type="term" value="F:ATP binding"/>
    <property type="evidence" value="ECO:0007669"/>
    <property type="project" value="UniProtKB-KW"/>
</dbReference>
<dbReference type="EMBL" id="JAPDDP010000006">
    <property type="protein sequence ID" value="MDA0179610.1"/>
    <property type="molecule type" value="Genomic_DNA"/>
</dbReference>
<dbReference type="Gene3D" id="3.30.565.10">
    <property type="entry name" value="Histidine kinase-like ATPase, C-terminal domain"/>
    <property type="match status" value="1"/>
</dbReference>
<feature type="transmembrane region" description="Helical" evidence="9">
    <location>
        <begin position="100"/>
        <end position="117"/>
    </location>
</feature>
<evidence type="ECO:0000256" key="9">
    <source>
        <dbReference type="SAM" id="Phobius"/>
    </source>
</evidence>
<dbReference type="InterPro" id="IPR003594">
    <property type="entry name" value="HATPase_dom"/>
</dbReference>
<dbReference type="PANTHER" id="PTHR24421">
    <property type="entry name" value="NITRATE/NITRITE SENSOR PROTEIN NARX-RELATED"/>
    <property type="match status" value="1"/>
</dbReference>
<evidence type="ECO:0000259" key="10">
    <source>
        <dbReference type="Pfam" id="PF02518"/>
    </source>
</evidence>
<evidence type="ECO:0000313" key="13">
    <source>
        <dbReference type="Proteomes" id="UP001147653"/>
    </source>
</evidence>
<evidence type="ECO:0000256" key="2">
    <source>
        <dbReference type="ARBA" id="ARBA00012438"/>
    </source>
</evidence>
<comment type="caution">
    <text evidence="12">The sequence shown here is derived from an EMBL/GenBank/DDBJ whole genome shotgun (WGS) entry which is preliminary data.</text>
</comment>
<accession>A0A9X3N6Y5</accession>
<dbReference type="GO" id="GO:0000155">
    <property type="term" value="F:phosphorelay sensor kinase activity"/>
    <property type="evidence" value="ECO:0007669"/>
    <property type="project" value="InterPro"/>
</dbReference>
<keyword evidence="6 12" id="KW-0418">Kinase</keyword>
<evidence type="ECO:0000259" key="11">
    <source>
        <dbReference type="Pfam" id="PF07730"/>
    </source>
</evidence>
<feature type="domain" description="Signal transduction histidine kinase subgroup 3 dimerisation and phosphoacceptor" evidence="11">
    <location>
        <begin position="170"/>
        <end position="236"/>
    </location>
</feature>
<evidence type="ECO:0000256" key="1">
    <source>
        <dbReference type="ARBA" id="ARBA00000085"/>
    </source>
</evidence>
<comment type="catalytic activity">
    <reaction evidence="1">
        <text>ATP + protein L-histidine = ADP + protein N-phospho-L-histidine.</text>
        <dbReference type="EC" id="2.7.13.3"/>
    </reaction>
</comment>
<evidence type="ECO:0000256" key="8">
    <source>
        <dbReference type="ARBA" id="ARBA00023012"/>
    </source>
</evidence>
<evidence type="ECO:0000256" key="7">
    <source>
        <dbReference type="ARBA" id="ARBA00022840"/>
    </source>
</evidence>
<dbReference type="Proteomes" id="UP001147653">
    <property type="component" value="Unassembled WGS sequence"/>
</dbReference>
<organism evidence="12 13">
    <name type="scientific">Solirubrobacter phytolaccae</name>
    <dbReference type="NCBI Taxonomy" id="1404360"/>
    <lineage>
        <taxon>Bacteria</taxon>
        <taxon>Bacillati</taxon>
        <taxon>Actinomycetota</taxon>
        <taxon>Thermoleophilia</taxon>
        <taxon>Solirubrobacterales</taxon>
        <taxon>Solirubrobacteraceae</taxon>
        <taxon>Solirubrobacter</taxon>
    </lineage>
</organism>
<keyword evidence="7" id="KW-0067">ATP-binding</keyword>
<evidence type="ECO:0000256" key="3">
    <source>
        <dbReference type="ARBA" id="ARBA00022553"/>
    </source>
</evidence>
<evidence type="ECO:0000313" key="12">
    <source>
        <dbReference type="EMBL" id="MDA0179610.1"/>
    </source>
</evidence>
<reference evidence="12" key="1">
    <citation type="submission" date="2022-10" db="EMBL/GenBank/DDBJ databases">
        <title>The WGS of Solirubrobacter phytolaccae KCTC 29190.</title>
        <authorList>
            <person name="Jiang Z."/>
        </authorList>
    </citation>
    <scope>NUCLEOTIDE SEQUENCE</scope>
    <source>
        <strain evidence="12">KCTC 29190</strain>
    </source>
</reference>
<keyword evidence="9" id="KW-0812">Transmembrane</keyword>
<sequence>MHPTLKRWLPVIVLPPVLLVDGLLMEKPGQHVDALGVVVTYLAVLPLVWRAQLNFLIMGPLLAAGVAGIMFLYIPGNTVVAIPAWALYELASQHGRRQTIIAAALLPPLVLASIVPIEHELETIVSLTLKNIALCELALAIGYVVWNNRQAAEREVAAHEAEADARLGEERLRIAREVHDVVAHAMVAINVQSGVAAHLLDQDTEQAREALLQIKRTSGEALNDLRATLGVLRDPDQAAPVGPAMGLDDLDGVATQLRAAGVEVTVDVEGVEWVPTPVGSASYRIVQEALTNVLRHARASRAAVVVRANDATVTIVVTDDGSGTGSGGGAGAGVRGMRERATALGGVLAAGPMADGGWRVEAALPLQRARTAS</sequence>
<dbReference type="InterPro" id="IPR011712">
    <property type="entry name" value="Sig_transdc_His_kin_sub3_dim/P"/>
</dbReference>
<keyword evidence="3" id="KW-0597">Phosphoprotein</keyword>
<dbReference type="RefSeq" id="WP_270023907.1">
    <property type="nucleotide sequence ID" value="NZ_JAPDDP010000006.1"/>
</dbReference>
<protein>
    <recommendedName>
        <fullName evidence="2">histidine kinase</fullName>
        <ecNumber evidence="2">2.7.13.3</ecNumber>
    </recommendedName>
</protein>
<feature type="transmembrane region" description="Helical" evidence="9">
    <location>
        <begin position="32"/>
        <end position="49"/>
    </location>
</feature>
<dbReference type="InterPro" id="IPR036890">
    <property type="entry name" value="HATPase_C_sf"/>
</dbReference>
<dbReference type="Pfam" id="PF07730">
    <property type="entry name" value="HisKA_3"/>
    <property type="match status" value="1"/>
</dbReference>
<keyword evidence="9" id="KW-0472">Membrane</keyword>
<dbReference type="CDD" id="cd16917">
    <property type="entry name" value="HATPase_UhpB-NarQ-NarX-like"/>
    <property type="match status" value="1"/>
</dbReference>
<gene>
    <name evidence="12" type="ORF">OJ997_04825</name>
</gene>
<proteinExistence type="predicted"/>
<keyword evidence="8" id="KW-0902">Two-component regulatory system</keyword>
<evidence type="ECO:0000256" key="5">
    <source>
        <dbReference type="ARBA" id="ARBA00022741"/>
    </source>
</evidence>
<keyword evidence="13" id="KW-1185">Reference proteome</keyword>
<keyword evidence="4" id="KW-0808">Transferase</keyword>
<evidence type="ECO:0000256" key="4">
    <source>
        <dbReference type="ARBA" id="ARBA00022679"/>
    </source>
</evidence>
<feature type="transmembrane region" description="Helical" evidence="9">
    <location>
        <begin position="61"/>
        <end position="88"/>
    </location>
</feature>
<dbReference type="AlphaFoldDB" id="A0A9X3N6Y5"/>
<keyword evidence="5" id="KW-0547">Nucleotide-binding</keyword>
<dbReference type="SUPFAM" id="SSF55874">
    <property type="entry name" value="ATPase domain of HSP90 chaperone/DNA topoisomerase II/histidine kinase"/>
    <property type="match status" value="1"/>
</dbReference>
<name>A0A9X3N6Y5_9ACTN</name>
<dbReference type="PANTHER" id="PTHR24421:SF10">
    <property type="entry name" value="NITRATE_NITRITE SENSOR PROTEIN NARQ"/>
    <property type="match status" value="1"/>
</dbReference>
<evidence type="ECO:0000256" key="6">
    <source>
        <dbReference type="ARBA" id="ARBA00022777"/>
    </source>
</evidence>
<dbReference type="InterPro" id="IPR050482">
    <property type="entry name" value="Sensor_HK_TwoCompSys"/>
</dbReference>
<dbReference type="Gene3D" id="1.20.5.1930">
    <property type="match status" value="1"/>
</dbReference>
<dbReference type="EC" id="2.7.13.3" evidence="2"/>
<feature type="domain" description="Histidine kinase/HSP90-like ATPase" evidence="10">
    <location>
        <begin position="283"/>
        <end position="367"/>
    </location>
</feature>
<dbReference type="Pfam" id="PF02518">
    <property type="entry name" value="HATPase_c"/>
    <property type="match status" value="1"/>
</dbReference>
<dbReference type="GO" id="GO:0046983">
    <property type="term" value="F:protein dimerization activity"/>
    <property type="evidence" value="ECO:0007669"/>
    <property type="project" value="InterPro"/>
</dbReference>
<dbReference type="GO" id="GO:0016020">
    <property type="term" value="C:membrane"/>
    <property type="evidence" value="ECO:0007669"/>
    <property type="project" value="InterPro"/>
</dbReference>
<keyword evidence="9" id="KW-1133">Transmembrane helix</keyword>